<accession>A0AAX6HR25</accession>
<dbReference type="GO" id="GO:0016757">
    <property type="term" value="F:glycosyltransferase activity"/>
    <property type="evidence" value="ECO:0007669"/>
    <property type="project" value="UniProtKB-KW"/>
</dbReference>
<evidence type="ECO:0000313" key="3">
    <source>
        <dbReference type="Proteomes" id="UP001140949"/>
    </source>
</evidence>
<protein>
    <submittedName>
        <fullName evidence="2">Phosphatidylinositol N-acetylglucosaminyltransferase subunit P-like isoform X1</fullName>
    </submittedName>
</protein>
<keyword evidence="2" id="KW-0808">Transferase</keyword>
<reference evidence="2" key="1">
    <citation type="journal article" date="2023" name="GigaByte">
        <title>Genome assembly of the bearded iris, Iris pallida Lam.</title>
        <authorList>
            <person name="Bruccoleri R.E."/>
            <person name="Oakeley E.J."/>
            <person name="Faust A.M.E."/>
            <person name="Altorfer M."/>
            <person name="Dessus-Babus S."/>
            <person name="Burckhardt D."/>
            <person name="Oertli M."/>
            <person name="Naumann U."/>
            <person name="Petersen F."/>
            <person name="Wong J."/>
        </authorList>
    </citation>
    <scope>NUCLEOTIDE SEQUENCE</scope>
    <source>
        <strain evidence="2">GSM-AAB239-AS_SAM_17_03QT</strain>
    </source>
</reference>
<gene>
    <name evidence="2" type="ORF">M6B38_297660</name>
</gene>
<sequence length="38" mass="4419">MVTVVLGLVFYLGLNFMITPPPTSYNTMFGWYCRFIIL</sequence>
<proteinExistence type="predicted"/>
<organism evidence="2 3">
    <name type="scientific">Iris pallida</name>
    <name type="common">Sweet iris</name>
    <dbReference type="NCBI Taxonomy" id="29817"/>
    <lineage>
        <taxon>Eukaryota</taxon>
        <taxon>Viridiplantae</taxon>
        <taxon>Streptophyta</taxon>
        <taxon>Embryophyta</taxon>
        <taxon>Tracheophyta</taxon>
        <taxon>Spermatophyta</taxon>
        <taxon>Magnoliopsida</taxon>
        <taxon>Liliopsida</taxon>
        <taxon>Asparagales</taxon>
        <taxon>Iridaceae</taxon>
        <taxon>Iridoideae</taxon>
        <taxon>Irideae</taxon>
        <taxon>Iris</taxon>
    </lineage>
</organism>
<keyword evidence="2" id="KW-0328">Glycosyltransferase</keyword>
<feature type="chain" id="PRO_5043802916" evidence="1">
    <location>
        <begin position="18"/>
        <end position="38"/>
    </location>
</feature>
<keyword evidence="3" id="KW-1185">Reference proteome</keyword>
<evidence type="ECO:0000313" key="2">
    <source>
        <dbReference type="EMBL" id="KAJ6843268.1"/>
    </source>
</evidence>
<feature type="signal peptide" evidence="1">
    <location>
        <begin position="1"/>
        <end position="17"/>
    </location>
</feature>
<dbReference type="EMBL" id="JANAVB010007201">
    <property type="protein sequence ID" value="KAJ6843268.1"/>
    <property type="molecule type" value="Genomic_DNA"/>
</dbReference>
<name>A0AAX6HR25_IRIPA</name>
<dbReference type="Proteomes" id="UP001140949">
    <property type="component" value="Unassembled WGS sequence"/>
</dbReference>
<reference evidence="2" key="2">
    <citation type="submission" date="2023-04" db="EMBL/GenBank/DDBJ databases">
        <authorList>
            <person name="Bruccoleri R.E."/>
            <person name="Oakeley E.J."/>
            <person name="Faust A.-M."/>
            <person name="Dessus-Babus S."/>
            <person name="Altorfer M."/>
            <person name="Burckhardt D."/>
            <person name="Oertli M."/>
            <person name="Naumann U."/>
            <person name="Petersen F."/>
            <person name="Wong J."/>
        </authorList>
    </citation>
    <scope>NUCLEOTIDE SEQUENCE</scope>
    <source>
        <strain evidence="2">GSM-AAB239-AS_SAM_17_03QT</strain>
        <tissue evidence="2">Leaf</tissue>
    </source>
</reference>
<comment type="caution">
    <text evidence="2">The sequence shown here is derived from an EMBL/GenBank/DDBJ whole genome shotgun (WGS) entry which is preliminary data.</text>
</comment>
<dbReference type="AlphaFoldDB" id="A0AAX6HR25"/>
<keyword evidence="1" id="KW-0732">Signal</keyword>
<evidence type="ECO:0000256" key="1">
    <source>
        <dbReference type="SAM" id="SignalP"/>
    </source>
</evidence>